<feature type="compositionally biased region" description="Basic and acidic residues" evidence="1">
    <location>
        <begin position="29"/>
        <end position="45"/>
    </location>
</feature>
<feature type="region of interest" description="Disordered" evidence="1">
    <location>
        <begin position="1"/>
        <end position="105"/>
    </location>
</feature>
<feature type="compositionally biased region" description="Polar residues" evidence="1">
    <location>
        <begin position="169"/>
        <end position="178"/>
    </location>
</feature>
<proteinExistence type="predicted"/>
<feature type="compositionally biased region" description="Basic and acidic residues" evidence="1">
    <location>
        <begin position="433"/>
        <end position="445"/>
    </location>
</feature>
<dbReference type="AlphaFoldDB" id="M7U902"/>
<feature type="compositionally biased region" description="Low complexity" evidence="1">
    <location>
        <begin position="239"/>
        <end position="253"/>
    </location>
</feature>
<feature type="compositionally biased region" description="Basic and acidic residues" evidence="1">
    <location>
        <begin position="1"/>
        <end position="11"/>
    </location>
</feature>
<dbReference type="EMBL" id="KB707707">
    <property type="protein sequence ID" value="EMR90209.1"/>
    <property type="molecule type" value="Genomic_DNA"/>
</dbReference>
<feature type="compositionally biased region" description="Polar residues" evidence="1">
    <location>
        <begin position="260"/>
        <end position="271"/>
    </location>
</feature>
<name>M7U902_BOTF1</name>
<accession>M7U902</accession>
<gene>
    <name evidence="2" type="ORF">BcDW1_1024</name>
</gene>
<evidence type="ECO:0000256" key="1">
    <source>
        <dbReference type="SAM" id="MobiDB-lite"/>
    </source>
</evidence>
<organism evidence="2 3">
    <name type="scientific">Botryotinia fuckeliana (strain BcDW1)</name>
    <name type="common">Noble rot fungus</name>
    <name type="synonym">Botrytis cinerea</name>
    <dbReference type="NCBI Taxonomy" id="1290391"/>
    <lineage>
        <taxon>Eukaryota</taxon>
        <taxon>Fungi</taxon>
        <taxon>Dikarya</taxon>
        <taxon>Ascomycota</taxon>
        <taxon>Pezizomycotina</taxon>
        <taxon>Leotiomycetes</taxon>
        <taxon>Helotiales</taxon>
        <taxon>Sclerotiniaceae</taxon>
        <taxon>Botrytis</taxon>
    </lineage>
</organism>
<protein>
    <submittedName>
        <fullName evidence="2">Putative transcription factor c2h2 protein</fullName>
    </submittedName>
</protein>
<dbReference type="STRING" id="1290391.M7U902"/>
<feature type="compositionally biased region" description="Polar residues" evidence="1">
    <location>
        <begin position="285"/>
        <end position="298"/>
    </location>
</feature>
<feature type="compositionally biased region" description="Polar residues" evidence="1">
    <location>
        <begin position="519"/>
        <end position="537"/>
    </location>
</feature>
<dbReference type="HOGENOM" id="CLU_301675_0_0_1"/>
<feature type="region of interest" description="Disordered" evidence="1">
    <location>
        <begin position="676"/>
        <end position="784"/>
    </location>
</feature>
<sequence>MAENANDDHAIEGNSDSFLALPSPSPTTKPDRNHTTSDLYEDRTSKRPTGISKKEDSSAQNSSGEETGDEIVVDENPLRAKFSEDEATFENSSHSKMPTYGKSIRNGISKRTSLYTEYPARPNSKGWKCPKPGCTVCRKVQFDLITHWQEAHSDIPEPAHFEFVHGPKSSENTATPTFGVNDHRLGGQSASAHQPARPNQEEETRGNVNDGARGPNTQQQREDSANTTGNKDTKMNELNAQNAATSTPSNASSHFPAAASPQSRTQRSNNGPPIIPPPRHASSLARPTTNVLANSAGNLSGPAEGPLIKTPRRKTATGLPAQRIFARAMDTRRMSPPPPRSKQAAKSAVALANARMRTQRRSQTSSPASSRRASPISSDEEEEQEEEEEEEGLFVSPPDKAKNKSKGSRRVLGIRGFANMPLPRDQDSDEEDLRPSHVLRQERRAIAGKSVKPIRAGEYFGVGKKIYGEPKKMGKSTGFLATRLTDSDDDSIFEGNELSSSGSSFGETEAPRSGRRSTNHINARASNSVPRRPSVNNGDPPRTPSPDLPRYQPYQVYGPDLDSPPPSYLIKSPGIIDRTLPYPNRREDKSLPDVAAVQPEDLFDADDIFFGFQDMTPHEREVQDRLDAEKEATRANSYGSGFRAPLHFDHCPYTAPICRAERATWIAERLRLDVAEARGDESEDPESPLGMDSDDDRRFGVDVEMSGTGKSTLSKKKKKRATCSGPIREKRKYNWNDPMRKNKRRKGSISAGTSRGIRTRRSTSRGDAQIDGANEQEEEVVKNRKPAWAWSEAHGSVIDTRKPVELVRPGTLAAEGDVATTDLVDRASATHSVGLDTLNASRAPVADTGSAKTSFVLSDG</sequence>
<feature type="compositionally biased region" description="Polar residues" evidence="1">
    <location>
        <begin position="497"/>
        <end position="506"/>
    </location>
</feature>
<feature type="region of interest" description="Disordered" evidence="1">
    <location>
        <begin position="160"/>
        <end position="448"/>
    </location>
</feature>
<evidence type="ECO:0000313" key="3">
    <source>
        <dbReference type="Proteomes" id="UP000012045"/>
    </source>
</evidence>
<dbReference type="Proteomes" id="UP000012045">
    <property type="component" value="Unassembled WGS sequence"/>
</dbReference>
<reference evidence="3" key="1">
    <citation type="journal article" date="2013" name="Genome Announc.">
        <title>Draft genome sequence of Botrytis cinerea BcDW1, inoculum for noble rot of grape berries.</title>
        <authorList>
            <person name="Blanco-Ulate B."/>
            <person name="Allen G."/>
            <person name="Powell A.L."/>
            <person name="Cantu D."/>
        </authorList>
    </citation>
    <scope>NUCLEOTIDE SEQUENCE [LARGE SCALE GENOMIC DNA]</scope>
    <source>
        <strain evidence="3">BcDW1</strain>
    </source>
</reference>
<feature type="compositionally biased region" description="Low complexity" evidence="1">
    <location>
        <begin position="361"/>
        <end position="377"/>
    </location>
</feature>
<feature type="region of interest" description="Disordered" evidence="1">
    <location>
        <begin position="484"/>
        <end position="574"/>
    </location>
</feature>
<feature type="compositionally biased region" description="Polar residues" evidence="1">
    <location>
        <begin position="215"/>
        <end position="230"/>
    </location>
</feature>
<dbReference type="OrthoDB" id="8117402at2759"/>
<evidence type="ECO:0000313" key="2">
    <source>
        <dbReference type="EMBL" id="EMR90209.1"/>
    </source>
</evidence>
<feature type="compositionally biased region" description="Acidic residues" evidence="1">
    <location>
        <begin position="378"/>
        <end position="392"/>
    </location>
</feature>